<evidence type="ECO:0000256" key="9">
    <source>
        <dbReference type="ARBA" id="ARBA00023136"/>
    </source>
</evidence>
<evidence type="ECO:0000256" key="1">
    <source>
        <dbReference type="ARBA" id="ARBA00004225"/>
    </source>
</evidence>
<feature type="transmembrane region" description="Helical" evidence="12">
    <location>
        <begin position="6"/>
        <end position="25"/>
    </location>
</feature>
<accession>A0A2S7Y3I1</accession>
<reference evidence="13 14" key="1">
    <citation type="submission" date="2016-07" db="EMBL/GenBank/DDBJ databases">
        <title>Comparative genomics of the entomopathogenic fungus Beauveria bassiana.</title>
        <authorList>
            <person name="Valero Jimenez C.A."/>
            <person name="Zwaan B.J."/>
            <person name="Van Kan J.A."/>
            <person name="Takken W."/>
            <person name="Debets A.J."/>
            <person name="Schoustra S.E."/>
            <person name="Koenraadt C.J."/>
        </authorList>
    </citation>
    <scope>NUCLEOTIDE SEQUENCE [LARGE SCALE GENOMIC DNA]</scope>
    <source>
        <strain evidence="13 14">ARSEF 8028</strain>
    </source>
</reference>
<dbReference type="SUPFAM" id="SSF103506">
    <property type="entry name" value="Mitochondrial carrier"/>
    <property type="match status" value="1"/>
</dbReference>
<dbReference type="OrthoDB" id="193856at2759"/>
<evidence type="ECO:0000256" key="2">
    <source>
        <dbReference type="ARBA" id="ARBA00006375"/>
    </source>
</evidence>
<feature type="repeat" description="Solcar" evidence="10">
    <location>
        <begin position="1"/>
        <end position="75"/>
    </location>
</feature>
<keyword evidence="3 11" id="KW-0813">Transport</keyword>
<comment type="subcellular location">
    <subcellularLocation>
        <location evidence="1">Mitochondrion membrane</location>
        <topology evidence="1">Multi-pass membrane protein</topology>
    </subcellularLocation>
</comment>
<name>A0A2S7Y3I1_BEABA</name>
<feature type="repeat" description="Solcar" evidence="10">
    <location>
        <begin position="84"/>
        <end position="168"/>
    </location>
</feature>
<dbReference type="GO" id="GO:0031966">
    <property type="term" value="C:mitochondrial membrane"/>
    <property type="evidence" value="ECO:0007669"/>
    <property type="project" value="UniProtKB-SubCell"/>
</dbReference>
<keyword evidence="9 10" id="KW-0472">Membrane</keyword>
<dbReference type="Pfam" id="PF00153">
    <property type="entry name" value="Mito_carr"/>
    <property type="match status" value="3"/>
</dbReference>
<evidence type="ECO:0000313" key="13">
    <source>
        <dbReference type="EMBL" id="PQK10718.1"/>
    </source>
</evidence>
<dbReference type="Gene3D" id="1.50.40.10">
    <property type="entry name" value="Mitochondrial carrier domain"/>
    <property type="match status" value="1"/>
</dbReference>
<feature type="transmembrane region" description="Helical" evidence="12">
    <location>
        <begin position="87"/>
        <end position="105"/>
    </location>
</feature>
<comment type="similarity">
    <text evidence="2 11">Belongs to the mitochondrial carrier (TC 2.A.29) family.</text>
</comment>
<protein>
    <recommendedName>
        <fullName evidence="15">Solute carrier family 25 member 45</fullName>
    </recommendedName>
</protein>
<keyword evidence="5" id="KW-0677">Repeat</keyword>
<dbReference type="InterPro" id="IPR023395">
    <property type="entry name" value="MCP_dom_sf"/>
</dbReference>
<dbReference type="EMBL" id="JRHA01000002">
    <property type="protein sequence ID" value="PQK10718.1"/>
    <property type="molecule type" value="Genomic_DNA"/>
</dbReference>
<evidence type="ECO:0000256" key="6">
    <source>
        <dbReference type="ARBA" id="ARBA00022792"/>
    </source>
</evidence>
<dbReference type="PANTHER" id="PTHR45624">
    <property type="entry name" value="MITOCHONDRIAL BASIC AMINO ACIDS TRANSPORTER-RELATED"/>
    <property type="match status" value="1"/>
</dbReference>
<comment type="caution">
    <text evidence="13">The sequence shown here is derived from an EMBL/GenBank/DDBJ whole genome shotgun (WGS) entry which is preliminary data.</text>
</comment>
<organism evidence="13 14">
    <name type="scientific">Beauveria bassiana</name>
    <name type="common">White muscardine disease fungus</name>
    <name type="synonym">Tritirachium shiotae</name>
    <dbReference type="NCBI Taxonomy" id="176275"/>
    <lineage>
        <taxon>Eukaryota</taxon>
        <taxon>Fungi</taxon>
        <taxon>Dikarya</taxon>
        <taxon>Ascomycota</taxon>
        <taxon>Pezizomycotina</taxon>
        <taxon>Sordariomycetes</taxon>
        <taxon>Hypocreomycetidae</taxon>
        <taxon>Hypocreales</taxon>
        <taxon>Cordycipitaceae</taxon>
        <taxon>Beauveria</taxon>
    </lineage>
</organism>
<keyword evidence="6" id="KW-0999">Mitochondrion inner membrane</keyword>
<dbReference type="GO" id="GO:0022857">
    <property type="term" value="F:transmembrane transporter activity"/>
    <property type="evidence" value="ECO:0007669"/>
    <property type="project" value="TreeGrafter"/>
</dbReference>
<evidence type="ECO:0000256" key="12">
    <source>
        <dbReference type="SAM" id="Phobius"/>
    </source>
</evidence>
<keyword evidence="7 12" id="KW-1133">Transmembrane helix</keyword>
<dbReference type="PROSITE" id="PS50920">
    <property type="entry name" value="SOLCAR"/>
    <property type="match status" value="3"/>
</dbReference>
<evidence type="ECO:0000256" key="11">
    <source>
        <dbReference type="RuleBase" id="RU000488"/>
    </source>
</evidence>
<dbReference type="InterPro" id="IPR018108">
    <property type="entry name" value="MCP_transmembrane"/>
</dbReference>
<dbReference type="PANTHER" id="PTHR45624:SF10">
    <property type="entry name" value="SLC (SOLUTE CARRIER) HOMOLOG"/>
    <property type="match status" value="1"/>
</dbReference>
<proteinExistence type="inferred from homology"/>
<feature type="transmembrane region" description="Helical" evidence="12">
    <location>
        <begin position="139"/>
        <end position="160"/>
    </location>
</feature>
<evidence type="ECO:0000256" key="7">
    <source>
        <dbReference type="ARBA" id="ARBA00022989"/>
    </source>
</evidence>
<evidence type="ECO:0008006" key="15">
    <source>
        <dbReference type="Google" id="ProtNLM"/>
    </source>
</evidence>
<evidence type="ECO:0000256" key="4">
    <source>
        <dbReference type="ARBA" id="ARBA00022692"/>
    </source>
</evidence>
<evidence type="ECO:0000256" key="8">
    <source>
        <dbReference type="ARBA" id="ARBA00023128"/>
    </source>
</evidence>
<feature type="transmembrane region" description="Helical" evidence="12">
    <location>
        <begin position="46"/>
        <end position="67"/>
    </location>
</feature>
<dbReference type="AlphaFoldDB" id="A0A2S7Y3I1"/>
<evidence type="ECO:0000313" key="14">
    <source>
        <dbReference type="Proteomes" id="UP000237441"/>
    </source>
</evidence>
<gene>
    <name evidence="13" type="ORF">BB8028_0002g10370</name>
</gene>
<feature type="repeat" description="Solcar" evidence="10">
    <location>
        <begin position="182"/>
        <end position="279"/>
    </location>
</feature>
<keyword evidence="8" id="KW-0496">Mitochondrion</keyword>
<sequence>MSTDFWAGYVSGAVGIIVGNPLDILKLRQQTQHADSTMLTFHNTKSLLAGSAAPLLGYGALNALLFASYSHTKSVLRRATGSELSLGITWVAGAVAGLATWVVSAPTELVKCRAQIALPTANSSFNIAKDIWRKEGIRGLYFGGLITALRDSIGYGFYFWSYELAIRSWPMPDGRKGLSIRNEAPRVMLCGGLAGIVTWASVFPLDVIKTRLQTQMAIQCQDTIQETVQPGRKGAWLIAKDTFRENGTMPFFRGLTVCSIRAFIVNAAQWAVYEGLMYKFGEGRFRDEEVAEHT</sequence>
<dbReference type="InterPro" id="IPR050567">
    <property type="entry name" value="Mitochondrial_Carrier"/>
</dbReference>
<keyword evidence="4 10" id="KW-0812">Transmembrane</keyword>
<dbReference type="Proteomes" id="UP000237441">
    <property type="component" value="Unassembled WGS sequence"/>
</dbReference>
<evidence type="ECO:0000256" key="5">
    <source>
        <dbReference type="ARBA" id="ARBA00022737"/>
    </source>
</evidence>
<evidence type="ECO:0000256" key="10">
    <source>
        <dbReference type="PROSITE-ProRule" id="PRU00282"/>
    </source>
</evidence>
<evidence type="ECO:0000256" key="3">
    <source>
        <dbReference type="ARBA" id="ARBA00022448"/>
    </source>
</evidence>